<dbReference type="RefSeq" id="WP_021070268.1">
    <property type="nucleotide sequence ID" value="NZ_ATDL01000015.1"/>
</dbReference>
<gene>
    <name evidence="3" type="ORF">M472_08340</name>
</gene>
<evidence type="ECO:0000259" key="1">
    <source>
        <dbReference type="Pfam" id="PF04773"/>
    </source>
</evidence>
<organism evidence="3 4">
    <name type="scientific">Sphingobacterium paucimobilis HER1398</name>
    <dbReference type="NCBI Taxonomy" id="1346330"/>
    <lineage>
        <taxon>Bacteria</taxon>
        <taxon>Pseudomonadati</taxon>
        <taxon>Bacteroidota</taxon>
        <taxon>Sphingobacteriia</taxon>
        <taxon>Sphingobacteriales</taxon>
        <taxon>Sphingobacteriaceae</taxon>
        <taxon>Sphingobacterium</taxon>
    </lineage>
</organism>
<dbReference type="OrthoDB" id="1097347at2"/>
<dbReference type="AlphaFoldDB" id="U2HU18"/>
<dbReference type="Pfam" id="PF04773">
    <property type="entry name" value="FecR"/>
    <property type="match status" value="1"/>
</dbReference>
<dbReference type="Proteomes" id="UP000016584">
    <property type="component" value="Unassembled WGS sequence"/>
</dbReference>
<dbReference type="InterPro" id="IPR006860">
    <property type="entry name" value="FecR"/>
</dbReference>
<dbReference type="STRING" id="1346330.M472_08340"/>
<accession>U2HU18</accession>
<name>U2HU18_9SPHI</name>
<dbReference type="EMBL" id="ATDL01000015">
    <property type="protein sequence ID" value="ERJ58775.1"/>
    <property type="molecule type" value="Genomic_DNA"/>
</dbReference>
<dbReference type="InterPro" id="IPR012373">
    <property type="entry name" value="Ferrdict_sens_TM"/>
</dbReference>
<feature type="domain" description="Protein FecR C-terminal" evidence="2">
    <location>
        <begin position="293"/>
        <end position="360"/>
    </location>
</feature>
<dbReference type="InterPro" id="IPR032508">
    <property type="entry name" value="FecR_C"/>
</dbReference>
<proteinExistence type="predicted"/>
<sequence length="364" mass="40575">MNKKEFEILLDRYKSGQATAAEKQLLYRYYNAFIQHHDLEDFDPSEAENRLRQWSPVMDIEPTRKRLFPWRQVAAIFVIASVAAIYYLRTIQIGTDTDILSVQESIGAPVSKAIAILPSGDTVLLDGTQESAQKLLALQTKGKQTKEQLITVKTPRSGKLHFTLPDGSSVWLNSETTMTYPAAFGEDNRSVKLEGEAYFEVVQIQHGNSKTPFTVHSAQQEITVLGTKFNIAAYPDESVNSTTLAEGSVAVRRPSQASSTLLKPNQQYIASPSGEQVISVNASETIAWKEGIITLSNQDLSSIIRMIERNYDVTFESSGLPRDLKFNGELQTTLALDELLDILEINSGLQFRRNGKTITIVKNK</sequence>
<evidence type="ECO:0000313" key="4">
    <source>
        <dbReference type="Proteomes" id="UP000016584"/>
    </source>
</evidence>
<evidence type="ECO:0000259" key="2">
    <source>
        <dbReference type="Pfam" id="PF16344"/>
    </source>
</evidence>
<dbReference type="Gene3D" id="2.60.120.1440">
    <property type="match status" value="1"/>
</dbReference>
<reference evidence="3 4" key="1">
    <citation type="journal article" date="2013" name="Genome Announc.">
        <title>The Draft Genome Sequence of Sphingomonas paucimobilis Strain HER1398 (Proteobacteria), Host to the Giant PAU Phage, Indicates That It Is a Member of the Genus Sphingobacterium (Bacteroidetes).</title>
        <authorList>
            <person name="White R.A.III."/>
            <person name="Suttle C.A."/>
        </authorList>
    </citation>
    <scope>NUCLEOTIDE SEQUENCE [LARGE SCALE GENOMIC DNA]</scope>
    <source>
        <strain evidence="3 4">HER1398</strain>
    </source>
</reference>
<evidence type="ECO:0008006" key="5">
    <source>
        <dbReference type="Google" id="ProtNLM"/>
    </source>
</evidence>
<dbReference type="PIRSF" id="PIRSF018266">
    <property type="entry name" value="FecR"/>
    <property type="match status" value="1"/>
</dbReference>
<evidence type="ECO:0000313" key="3">
    <source>
        <dbReference type="EMBL" id="ERJ58775.1"/>
    </source>
</evidence>
<dbReference type="PATRIC" id="fig|1346330.5.peg.2104"/>
<keyword evidence="4" id="KW-1185">Reference proteome</keyword>
<dbReference type="PANTHER" id="PTHR30273:SF2">
    <property type="entry name" value="PROTEIN FECR"/>
    <property type="match status" value="1"/>
</dbReference>
<dbReference type="eggNOG" id="COG3712">
    <property type="taxonomic scope" value="Bacteria"/>
</dbReference>
<dbReference type="PANTHER" id="PTHR30273">
    <property type="entry name" value="PERIPLASMIC SIGNAL SENSOR AND SIGMA FACTOR ACTIVATOR FECR-RELATED"/>
    <property type="match status" value="1"/>
</dbReference>
<dbReference type="GO" id="GO:0016989">
    <property type="term" value="F:sigma factor antagonist activity"/>
    <property type="evidence" value="ECO:0007669"/>
    <property type="project" value="TreeGrafter"/>
</dbReference>
<comment type="caution">
    <text evidence="3">The sequence shown here is derived from an EMBL/GenBank/DDBJ whole genome shotgun (WGS) entry which is preliminary data.</text>
</comment>
<protein>
    <recommendedName>
        <fullName evidence="5">FecR protein domain-containing protein</fullName>
    </recommendedName>
</protein>
<dbReference type="Gene3D" id="3.55.50.30">
    <property type="match status" value="1"/>
</dbReference>
<feature type="domain" description="FecR protein" evidence="1">
    <location>
        <begin position="151"/>
        <end position="249"/>
    </location>
</feature>
<dbReference type="Pfam" id="PF16344">
    <property type="entry name" value="FecR_C"/>
    <property type="match status" value="1"/>
</dbReference>